<dbReference type="PROSITE" id="PS50297">
    <property type="entry name" value="ANK_REP_REGION"/>
    <property type="match status" value="3"/>
</dbReference>
<dbReference type="InterPro" id="IPR020683">
    <property type="entry name" value="DUF3447"/>
</dbReference>
<keyword evidence="1" id="KW-0040">ANK repeat</keyword>
<evidence type="ECO:0000313" key="3">
    <source>
        <dbReference type="EMBL" id="EAY21237.1"/>
    </source>
</evidence>
<dbReference type="EMBL" id="DS113191">
    <property type="protein sequence ID" value="EAY21237.1"/>
    <property type="molecule type" value="Genomic_DNA"/>
</dbReference>
<dbReference type="Pfam" id="PF11929">
    <property type="entry name" value="DUF3447"/>
    <property type="match status" value="1"/>
</dbReference>
<dbReference type="eggNOG" id="KOG4177">
    <property type="taxonomic scope" value="Eukaryota"/>
</dbReference>
<dbReference type="SMART" id="SM00248">
    <property type="entry name" value="ANK"/>
    <property type="match status" value="6"/>
</dbReference>
<gene>
    <name evidence="3" type="ORF">TVAG_166120</name>
</gene>
<dbReference type="Pfam" id="PF12796">
    <property type="entry name" value="Ank_2"/>
    <property type="match status" value="2"/>
</dbReference>
<reference evidence="3" key="2">
    <citation type="journal article" date="2007" name="Science">
        <title>Draft genome sequence of the sexually transmitted pathogen Trichomonas vaginalis.</title>
        <authorList>
            <person name="Carlton J.M."/>
            <person name="Hirt R.P."/>
            <person name="Silva J.C."/>
            <person name="Delcher A.L."/>
            <person name="Schatz M."/>
            <person name="Zhao Q."/>
            <person name="Wortman J.R."/>
            <person name="Bidwell S.L."/>
            <person name="Alsmark U.C.M."/>
            <person name="Besteiro S."/>
            <person name="Sicheritz-Ponten T."/>
            <person name="Noel C.J."/>
            <person name="Dacks J.B."/>
            <person name="Foster P.G."/>
            <person name="Simillion C."/>
            <person name="Van de Peer Y."/>
            <person name="Miranda-Saavedra D."/>
            <person name="Barton G.J."/>
            <person name="Westrop G.D."/>
            <person name="Mueller S."/>
            <person name="Dessi D."/>
            <person name="Fiori P.L."/>
            <person name="Ren Q."/>
            <person name="Paulsen I."/>
            <person name="Zhang H."/>
            <person name="Bastida-Corcuera F.D."/>
            <person name="Simoes-Barbosa A."/>
            <person name="Brown M.T."/>
            <person name="Hayes R.D."/>
            <person name="Mukherjee M."/>
            <person name="Okumura C.Y."/>
            <person name="Schneider R."/>
            <person name="Smith A.J."/>
            <person name="Vanacova S."/>
            <person name="Villalvazo M."/>
            <person name="Haas B.J."/>
            <person name="Pertea M."/>
            <person name="Feldblyum T.V."/>
            <person name="Utterback T.R."/>
            <person name="Shu C.L."/>
            <person name="Osoegawa K."/>
            <person name="de Jong P.J."/>
            <person name="Hrdy I."/>
            <person name="Horvathova L."/>
            <person name="Zubacova Z."/>
            <person name="Dolezal P."/>
            <person name="Malik S.B."/>
            <person name="Logsdon J.M. Jr."/>
            <person name="Henze K."/>
            <person name="Gupta A."/>
            <person name="Wang C.C."/>
            <person name="Dunne R.L."/>
            <person name="Upcroft J.A."/>
            <person name="Upcroft P."/>
            <person name="White O."/>
            <person name="Salzberg S.L."/>
            <person name="Tang P."/>
            <person name="Chiu C.-H."/>
            <person name="Lee Y.-S."/>
            <person name="Embley T.M."/>
            <person name="Coombs G.H."/>
            <person name="Mottram J.C."/>
            <person name="Tachezy J."/>
            <person name="Fraser-Liggett C.M."/>
            <person name="Johnson P.J."/>
        </authorList>
    </citation>
    <scope>NUCLEOTIDE SEQUENCE [LARGE SCALE GENOMIC DNA]</scope>
    <source>
        <strain evidence="3">G3</strain>
    </source>
</reference>
<feature type="domain" description="DUF3447" evidence="2">
    <location>
        <begin position="193"/>
        <end position="268"/>
    </location>
</feature>
<keyword evidence="4" id="KW-1185">Reference proteome</keyword>
<dbReference type="PROSITE" id="PS50088">
    <property type="entry name" value="ANK_REPEAT"/>
    <property type="match status" value="4"/>
</dbReference>
<dbReference type="Proteomes" id="UP000001542">
    <property type="component" value="Unassembled WGS sequence"/>
</dbReference>
<proteinExistence type="predicted"/>
<evidence type="ECO:0000256" key="1">
    <source>
        <dbReference type="PROSITE-ProRule" id="PRU00023"/>
    </source>
</evidence>
<dbReference type="AlphaFoldDB" id="A2DE19"/>
<dbReference type="PANTHER" id="PTHR24182:SF13">
    <property type="entry name" value="LD18443P"/>
    <property type="match status" value="1"/>
</dbReference>
<dbReference type="VEuPathDB" id="TrichDB:TVAGG3_0174020"/>
<dbReference type="InParanoid" id="A2DE19"/>
<feature type="repeat" description="ANK" evidence="1">
    <location>
        <begin position="471"/>
        <end position="503"/>
    </location>
</feature>
<reference evidence="3" key="1">
    <citation type="submission" date="2006-10" db="EMBL/GenBank/DDBJ databases">
        <authorList>
            <person name="Amadeo P."/>
            <person name="Zhao Q."/>
            <person name="Wortman J."/>
            <person name="Fraser-Liggett C."/>
            <person name="Carlton J."/>
        </authorList>
    </citation>
    <scope>NUCLEOTIDE SEQUENCE</scope>
    <source>
        <strain evidence="3">G3</strain>
    </source>
</reference>
<dbReference type="InterPro" id="IPR036770">
    <property type="entry name" value="Ankyrin_rpt-contain_sf"/>
</dbReference>
<feature type="repeat" description="ANK" evidence="1">
    <location>
        <begin position="308"/>
        <end position="340"/>
    </location>
</feature>
<dbReference type="KEGG" id="tva:5466774"/>
<evidence type="ECO:0000313" key="4">
    <source>
        <dbReference type="Proteomes" id="UP000001542"/>
    </source>
</evidence>
<sequence length="585" mass="68812">MDKIDRYNELRSKYKYHIDSYNTLYQLNTEDDEGLSTIYKIIQTNLIDSMKYHPENIIKDILDIIPYNNCYEMSYLKLAKLITDEYQVKEVKNLPDISNHLFYKEYGINLSGSNDFDEFNSENIDIYSENTIYNAIMKNDLKRFIIFTERDEFDEDQRLQSKLFPQSSNGYSLLELCCYYGAADCFKLLRTKFNSEITETCLEFSFLGKNPEIMSECLKYQKPNQECMKYTIISHKIDFVTFLMNEYDIRIDLRQCGGYNNLESLLVYFDKTALHYLIGYCFIYSACFNIPSLCEYFISLGTNIIVKDGREALYNAVKYNNKEVVECLLSHGANFYKRQKHQTPILYYAIITNKNKEMAELLISHGANIDERDNDGETIFDIAFKEFEKNRYIVELLISLGAHFNPNFYLINAASSNNLEKIKFLASYNIDLNAKNLRGETSLHIAFQNYFKEITEFFISHGANINEKNQYGETVLHIASDKNNKEMLEYLITHGSDVNAKDRDFKTALHHSTYFKNNILLNFLFCMVQILMQKIKMGKQLFIMQCIILIKKWPSFFFHMVQALTKKMGKEKLLFILQHLKMIKI</sequence>
<evidence type="ECO:0000259" key="2">
    <source>
        <dbReference type="Pfam" id="PF11929"/>
    </source>
</evidence>
<dbReference type="InterPro" id="IPR002110">
    <property type="entry name" value="Ankyrin_rpt"/>
</dbReference>
<dbReference type="PANTHER" id="PTHR24182">
    <property type="entry name" value="ANKYRIN REPEAT AND SOCS BOX CONTAINING 4"/>
    <property type="match status" value="1"/>
</dbReference>
<dbReference type="RefSeq" id="XP_001582223.1">
    <property type="nucleotide sequence ID" value="XM_001582173.1"/>
</dbReference>
<dbReference type="SUPFAM" id="SSF48403">
    <property type="entry name" value="Ankyrin repeat"/>
    <property type="match status" value="1"/>
</dbReference>
<dbReference type="VEuPathDB" id="TrichDB:TVAG_202730"/>
<protein>
    <recommendedName>
        <fullName evidence="2">DUF3447 domain-containing protein</fullName>
    </recommendedName>
</protein>
<organism evidence="3 4">
    <name type="scientific">Trichomonas vaginalis (strain ATCC PRA-98 / G3)</name>
    <dbReference type="NCBI Taxonomy" id="412133"/>
    <lineage>
        <taxon>Eukaryota</taxon>
        <taxon>Metamonada</taxon>
        <taxon>Parabasalia</taxon>
        <taxon>Trichomonadida</taxon>
        <taxon>Trichomonadidae</taxon>
        <taxon>Trichomonas</taxon>
    </lineage>
</organism>
<feature type="repeat" description="ANK" evidence="1">
    <location>
        <begin position="438"/>
        <end position="470"/>
    </location>
</feature>
<dbReference type="STRING" id="5722.A2DE19"/>
<feature type="repeat" description="ANK" evidence="1">
    <location>
        <begin position="341"/>
        <end position="374"/>
    </location>
</feature>
<dbReference type="Gene3D" id="1.25.40.20">
    <property type="entry name" value="Ankyrin repeat-containing domain"/>
    <property type="match status" value="2"/>
</dbReference>
<accession>A2DE19</accession>
<name>A2DE19_TRIV3</name>